<dbReference type="Proteomes" id="UP000596742">
    <property type="component" value="Unassembled WGS sequence"/>
</dbReference>
<organism evidence="1 2">
    <name type="scientific">Mytilus galloprovincialis</name>
    <name type="common">Mediterranean mussel</name>
    <dbReference type="NCBI Taxonomy" id="29158"/>
    <lineage>
        <taxon>Eukaryota</taxon>
        <taxon>Metazoa</taxon>
        <taxon>Spiralia</taxon>
        <taxon>Lophotrochozoa</taxon>
        <taxon>Mollusca</taxon>
        <taxon>Bivalvia</taxon>
        <taxon>Autobranchia</taxon>
        <taxon>Pteriomorphia</taxon>
        <taxon>Mytilida</taxon>
        <taxon>Mytiloidea</taxon>
        <taxon>Mytilidae</taxon>
        <taxon>Mytilinae</taxon>
        <taxon>Mytilus</taxon>
    </lineage>
</organism>
<dbReference type="AlphaFoldDB" id="A0A8B6CTN3"/>
<reference evidence="1" key="1">
    <citation type="submission" date="2018-11" db="EMBL/GenBank/DDBJ databases">
        <authorList>
            <person name="Alioto T."/>
            <person name="Alioto T."/>
        </authorList>
    </citation>
    <scope>NUCLEOTIDE SEQUENCE</scope>
</reference>
<comment type="caution">
    <text evidence="1">The sequence shown here is derived from an EMBL/GenBank/DDBJ whole genome shotgun (WGS) entry which is preliminary data.</text>
</comment>
<feature type="non-terminal residue" evidence="1">
    <location>
        <position position="1"/>
    </location>
</feature>
<evidence type="ECO:0000313" key="1">
    <source>
        <dbReference type="EMBL" id="VDI08667.1"/>
    </source>
</evidence>
<sequence length="109" mass="11829">MAVGNSRGLNYMVSSVTRTHFDYSYITNSTDNYKTSFSDLFSSVSNKPSFKFSSTIGSATETSTTNTEHPLIVYEKTVTEITDTAIISVITTDKSTQGPAFIDSVSKAS</sequence>
<gene>
    <name evidence="1" type="ORF">MGAL_10B033737</name>
</gene>
<dbReference type="OrthoDB" id="10590495at2759"/>
<protein>
    <submittedName>
        <fullName evidence="1">Uncharacterized protein</fullName>
    </submittedName>
</protein>
<proteinExistence type="predicted"/>
<dbReference type="EMBL" id="UYJE01002215">
    <property type="protein sequence ID" value="VDI08667.1"/>
    <property type="molecule type" value="Genomic_DNA"/>
</dbReference>
<evidence type="ECO:0000313" key="2">
    <source>
        <dbReference type="Proteomes" id="UP000596742"/>
    </source>
</evidence>
<name>A0A8B6CTN3_MYTGA</name>
<keyword evidence="2" id="KW-1185">Reference proteome</keyword>
<accession>A0A8B6CTN3</accession>